<feature type="non-terminal residue" evidence="1">
    <location>
        <position position="72"/>
    </location>
</feature>
<dbReference type="EMBL" id="CP171846">
    <property type="protein sequence ID" value="XKQ44383.1"/>
    <property type="molecule type" value="Genomic_DNA"/>
</dbReference>
<name>A0ACD5FGA1_RHILE</name>
<protein>
    <submittedName>
        <fullName evidence="1">Uncharacterized protein</fullName>
    </submittedName>
</protein>
<geneLocation type="plasmid" evidence="1 2">
    <name>unnamed2</name>
</geneLocation>
<dbReference type="Proteomes" id="UP000076193">
    <property type="component" value="Plasmid unnamed2"/>
</dbReference>
<evidence type="ECO:0000313" key="2">
    <source>
        <dbReference type="Proteomes" id="UP000076193"/>
    </source>
</evidence>
<keyword evidence="1" id="KW-0614">Plasmid</keyword>
<evidence type="ECO:0000313" key="1">
    <source>
        <dbReference type="EMBL" id="XKQ44383.1"/>
    </source>
</evidence>
<gene>
    <name evidence="1" type="ORF">A4A59_032920</name>
</gene>
<reference evidence="1" key="1">
    <citation type="submission" date="2024-10" db="EMBL/GenBank/DDBJ databases">
        <title>Strain of Rhizobium-related bacteria isolated fromm roots of Vavilovia formosa.</title>
        <authorList>
            <person name="Kimeklis A."/>
            <person name="Afonin A."/>
        </authorList>
    </citation>
    <scope>NUCLEOTIDE SEQUENCE</scope>
    <source>
        <strain evidence="1">Vaf12</strain>
    </source>
</reference>
<sequence>MSPGGLAEKAWSSQGLKGSWPRPTRPVSGIKALLLLQIPNRVTFDTLFDAMLTEKRIEKDWVFWTTLAYRRQ</sequence>
<organism evidence="1 2">
    <name type="scientific">Rhizobium leguminosarum</name>
    <dbReference type="NCBI Taxonomy" id="384"/>
    <lineage>
        <taxon>Bacteria</taxon>
        <taxon>Pseudomonadati</taxon>
        <taxon>Pseudomonadota</taxon>
        <taxon>Alphaproteobacteria</taxon>
        <taxon>Hyphomicrobiales</taxon>
        <taxon>Rhizobiaceae</taxon>
        <taxon>Rhizobium/Agrobacterium group</taxon>
        <taxon>Rhizobium</taxon>
    </lineage>
</organism>
<proteinExistence type="predicted"/>
<accession>A0ACD5FGA1</accession>